<keyword evidence="3 8" id="KW-0378">Hydrolase</keyword>
<evidence type="ECO:0000256" key="7">
    <source>
        <dbReference type="ARBA" id="ARBA00023326"/>
    </source>
</evidence>
<keyword evidence="6 8" id="KW-0326">Glycosidase</keyword>
<protein>
    <recommendedName>
        <fullName evidence="9">Endoglucanase</fullName>
        <ecNumber evidence="9">3.2.1.4</ecNumber>
    </recommendedName>
</protein>
<gene>
    <name evidence="12" type="ORF">SNE40_015225</name>
</gene>
<feature type="domain" description="Glycoside hydrolase family 9" evidence="11">
    <location>
        <begin position="143"/>
        <end position="560"/>
    </location>
</feature>
<dbReference type="GO" id="GO:0030246">
    <property type="term" value="F:carbohydrate binding"/>
    <property type="evidence" value="ECO:0007669"/>
    <property type="project" value="InterPro"/>
</dbReference>
<dbReference type="EMBL" id="JAZGQO010000010">
    <property type="protein sequence ID" value="KAK6177037.1"/>
    <property type="molecule type" value="Genomic_DNA"/>
</dbReference>
<dbReference type="PROSITE" id="PS00698">
    <property type="entry name" value="GH9_3"/>
    <property type="match status" value="1"/>
</dbReference>
<dbReference type="Pfam" id="PF00759">
    <property type="entry name" value="Glyco_hydro_9"/>
    <property type="match status" value="1"/>
</dbReference>
<keyword evidence="4 9" id="KW-0136">Cellulose degradation</keyword>
<dbReference type="AlphaFoldDB" id="A0AAN8JGJ3"/>
<feature type="chain" id="PRO_5042963695" description="Endoglucanase" evidence="10">
    <location>
        <begin position="16"/>
        <end position="585"/>
    </location>
</feature>
<evidence type="ECO:0000256" key="4">
    <source>
        <dbReference type="ARBA" id="ARBA00023001"/>
    </source>
</evidence>
<accession>A0AAN8JGJ3</accession>
<comment type="catalytic activity">
    <reaction evidence="1 9">
        <text>Endohydrolysis of (1-&gt;4)-beta-D-glucosidic linkages in cellulose, lichenin and cereal beta-D-glucans.</text>
        <dbReference type="EC" id="3.2.1.4"/>
    </reaction>
</comment>
<evidence type="ECO:0000256" key="9">
    <source>
        <dbReference type="RuleBase" id="RU361166"/>
    </source>
</evidence>
<evidence type="ECO:0000313" key="13">
    <source>
        <dbReference type="Proteomes" id="UP001347796"/>
    </source>
</evidence>
<name>A0AAN8JGJ3_PATCE</name>
<keyword evidence="13" id="KW-1185">Reference proteome</keyword>
<evidence type="ECO:0000313" key="12">
    <source>
        <dbReference type="EMBL" id="KAK6177037.1"/>
    </source>
</evidence>
<feature type="active site" evidence="8">
    <location>
        <position position="548"/>
    </location>
</feature>
<dbReference type="InterPro" id="IPR008965">
    <property type="entry name" value="CBM2/CBM3_carb-bd_dom_sf"/>
</dbReference>
<feature type="active site" evidence="8">
    <location>
        <position position="539"/>
    </location>
</feature>
<evidence type="ECO:0000256" key="2">
    <source>
        <dbReference type="ARBA" id="ARBA00007072"/>
    </source>
</evidence>
<sequence>MLCLLMLTFLAGCLAEDITTKMILKQHWDDNFEGQLCFALTGHIVGWEVDVNFDSPVKHIQQWDADWIEKPTDSECLTTIKWVNKNYKGIHEKGENFCLKFMGNTCGKGTPSATATLVDLTDDHQTLPPLVTKSGAQTTKYNYADVMMKSIMFYEAQRSGKLPADNRIPWRADSALSDKGSGGEDLTGGWYDAGDNVKFNFPMAWSTTVLTWGLIQYKDAYDSAGQLDNMYKSIKWPLDYLIKCHTKKNELYVQVGDGGIDHGSWTSPERMTGNRPAFKVDASSPGSDVVMETAAAMAAGSIAFKDRDSAYSSTLLSHAKELYEMGKAHPGFYSSSVNAAAAYYKSQNYSDENSWGAIWLYKATQDKKYLADAEAAHLPGESWGFSWDEKIGGANTLLYEATKKDIYKQDMVATMTAWMPGGSVPYTPKCLAFRLQWGALRYASNTAFLALVAADLGVNPDEYRKWAMSQLHYALGDAGRSFVIGFGTNPPKNPHHRGSSCPLLPAPCGWEEQQNKGPNPHTLYGALVGGPGSSDDYTDNREDYVHNEVACDYNAGFQSAIAGLQHLAITQKLPTSYNTCGGGSG</sequence>
<dbReference type="PANTHER" id="PTHR22298">
    <property type="entry name" value="ENDO-1,4-BETA-GLUCANASE"/>
    <property type="match status" value="1"/>
</dbReference>
<reference evidence="12 13" key="1">
    <citation type="submission" date="2024-01" db="EMBL/GenBank/DDBJ databases">
        <title>The genome of the rayed Mediterranean limpet Patella caerulea (Linnaeus, 1758).</title>
        <authorList>
            <person name="Anh-Thu Weber A."/>
            <person name="Halstead-Nussloch G."/>
        </authorList>
    </citation>
    <scope>NUCLEOTIDE SEQUENCE [LARGE SCALE GENOMIC DNA]</scope>
    <source>
        <strain evidence="12">AATW-2023a</strain>
        <tissue evidence="12">Whole specimen</tissue>
    </source>
</reference>
<dbReference type="GO" id="GO:0008810">
    <property type="term" value="F:cellulase activity"/>
    <property type="evidence" value="ECO:0007669"/>
    <property type="project" value="UniProtKB-EC"/>
</dbReference>
<evidence type="ECO:0000256" key="10">
    <source>
        <dbReference type="SAM" id="SignalP"/>
    </source>
</evidence>
<dbReference type="InterPro" id="IPR033126">
    <property type="entry name" value="Glyco_hydro_9_Asp/Glu_AS"/>
</dbReference>
<dbReference type="Proteomes" id="UP001347796">
    <property type="component" value="Unassembled WGS sequence"/>
</dbReference>
<comment type="similarity">
    <text evidence="2 8 9">Belongs to the glycosyl hydrolase 9 (cellulase E) family.</text>
</comment>
<dbReference type="GO" id="GO:0030245">
    <property type="term" value="P:cellulose catabolic process"/>
    <property type="evidence" value="ECO:0007669"/>
    <property type="project" value="UniProtKB-KW"/>
</dbReference>
<evidence type="ECO:0000256" key="6">
    <source>
        <dbReference type="ARBA" id="ARBA00023295"/>
    </source>
</evidence>
<dbReference type="SUPFAM" id="SSF49384">
    <property type="entry name" value="Carbohydrate-binding domain"/>
    <property type="match status" value="1"/>
</dbReference>
<evidence type="ECO:0000256" key="3">
    <source>
        <dbReference type="ARBA" id="ARBA00022801"/>
    </source>
</evidence>
<dbReference type="Gene3D" id="1.50.10.10">
    <property type="match status" value="1"/>
</dbReference>
<keyword evidence="10" id="KW-0732">Signal</keyword>
<dbReference type="SUPFAM" id="SSF48208">
    <property type="entry name" value="Six-hairpin glycosidases"/>
    <property type="match status" value="1"/>
</dbReference>
<comment type="caution">
    <text evidence="12">The sequence shown here is derived from an EMBL/GenBank/DDBJ whole genome shotgun (WGS) entry which is preliminary data.</text>
</comment>
<proteinExistence type="inferred from homology"/>
<keyword evidence="7 8" id="KW-0624">Polysaccharide degradation</keyword>
<evidence type="ECO:0000259" key="11">
    <source>
        <dbReference type="Pfam" id="PF00759"/>
    </source>
</evidence>
<keyword evidence="5 8" id="KW-0119">Carbohydrate metabolism</keyword>
<evidence type="ECO:0000256" key="1">
    <source>
        <dbReference type="ARBA" id="ARBA00000966"/>
    </source>
</evidence>
<feature type="signal peptide" evidence="10">
    <location>
        <begin position="1"/>
        <end position="15"/>
    </location>
</feature>
<dbReference type="InterPro" id="IPR001701">
    <property type="entry name" value="Glyco_hydro_9"/>
</dbReference>
<evidence type="ECO:0000256" key="8">
    <source>
        <dbReference type="PROSITE-ProRule" id="PRU10060"/>
    </source>
</evidence>
<evidence type="ECO:0000256" key="5">
    <source>
        <dbReference type="ARBA" id="ARBA00023277"/>
    </source>
</evidence>
<dbReference type="EC" id="3.2.1.4" evidence="9"/>
<organism evidence="12 13">
    <name type="scientific">Patella caerulea</name>
    <name type="common">Rayed Mediterranean limpet</name>
    <dbReference type="NCBI Taxonomy" id="87958"/>
    <lineage>
        <taxon>Eukaryota</taxon>
        <taxon>Metazoa</taxon>
        <taxon>Spiralia</taxon>
        <taxon>Lophotrochozoa</taxon>
        <taxon>Mollusca</taxon>
        <taxon>Gastropoda</taxon>
        <taxon>Patellogastropoda</taxon>
        <taxon>Patelloidea</taxon>
        <taxon>Patellidae</taxon>
        <taxon>Patella</taxon>
    </lineage>
</organism>
<dbReference type="InterPro" id="IPR012341">
    <property type="entry name" value="6hp_glycosidase-like_sf"/>
</dbReference>
<dbReference type="InterPro" id="IPR008928">
    <property type="entry name" value="6-hairpin_glycosidase_sf"/>
</dbReference>